<dbReference type="PRINTS" id="PR00081">
    <property type="entry name" value="GDHRDH"/>
</dbReference>
<dbReference type="Pfam" id="PF00106">
    <property type="entry name" value="adh_short"/>
    <property type="match status" value="1"/>
</dbReference>
<keyword evidence="2" id="KW-0560">Oxidoreductase</keyword>
<dbReference type="OrthoDB" id="9790785at2"/>
<dbReference type="KEGG" id="tbn:TBH_C2139"/>
<dbReference type="Proteomes" id="UP000031631">
    <property type="component" value="Chromosome"/>
</dbReference>
<accession>A0A7U6JI80</accession>
<evidence type="ECO:0000256" key="1">
    <source>
        <dbReference type="ARBA" id="ARBA00006484"/>
    </source>
</evidence>
<keyword evidence="4" id="KW-1185">Reference proteome</keyword>
<proteinExistence type="inferred from homology"/>
<dbReference type="NCBIfam" id="NF006509">
    <property type="entry name" value="PRK08945.1"/>
    <property type="match status" value="1"/>
</dbReference>
<dbReference type="RefSeq" id="WP_041068356.1">
    <property type="nucleotide sequence ID" value="NZ_AP012273.1"/>
</dbReference>
<dbReference type="InterPro" id="IPR002347">
    <property type="entry name" value="SDR_fam"/>
</dbReference>
<protein>
    <submittedName>
        <fullName evidence="3">Short-chain dehydrogenase/reductase SDR</fullName>
    </submittedName>
</protein>
<organism evidence="3 4">
    <name type="scientific">Thiolapillus brandeum</name>
    <dbReference type="NCBI Taxonomy" id="1076588"/>
    <lineage>
        <taxon>Bacteria</taxon>
        <taxon>Pseudomonadati</taxon>
        <taxon>Pseudomonadota</taxon>
        <taxon>Gammaproteobacteria</taxon>
        <taxon>Chromatiales</taxon>
        <taxon>Sedimenticolaceae</taxon>
        <taxon>Thiolapillus</taxon>
    </lineage>
</organism>
<evidence type="ECO:0000256" key="2">
    <source>
        <dbReference type="ARBA" id="ARBA00023002"/>
    </source>
</evidence>
<dbReference type="GO" id="GO:0016491">
    <property type="term" value="F:oxidoreductase activity"/>
    <property type="evidence" value="ECO:0007669"/>
    <property type="project" value="UniProtKB-KW"/>
</dbReference>
<name>A0A7U6JI80_9GAMM</name>
<sequence>MQNYQAPSDLLKDRVILVTGAGSGIGRAASIAFATHGATVVLLSKTLPNLESVYDEIEELGAPTPAIYPMHLEGATTHDYEELGEKLESSFGRLDGILHDAAINPYLSRIKDYDPQDWMKVMQVNINAPFMITQVCLPLLLEAEDASVIFTSDAVGRQAKAYWGAYAVSKFGVEALTRTLAEELENSNVRVNSIDPGPTRTQMRKNIFPGEDINLIKPPEALMPMYLWLMGRDSRGTHGQALTWQEEPR</sequence>
<comment type="similarity">
    <text evidence="1">Belongs to the short-chain dehydrogenases/reductases (SDR) family.</text>
</comment>
<dbReference type="PROSITE" id="PS00061">
    <property type="entry name" value="ADH_SHORT"/>
    <property type="match status" value="1"/>
</dbReference>
<dbReference type="PANTHER" id="PTHR42901">
    <property type="entry name" value="ALCOHOL DEHYDROGENASE"/>
    <property type="match status" value="1"/>
</dbReference>
<evidence type="ECO:0000313" key="3">
    <source>
        <dbReference type="EMBL" id="BAO45051.1"/>
    </source>
</evidence>
<dbReference type="InterPro" id="IPR020904">
    <property type="entry name" value="Sc_DH/Rdtase_CS"/>
</dbReference>
<dbReference type="AlphaFoldDB" id="A0A7U6JI80"/>
<reference evidence="3 4" key="1">
    <citation type="journal article" date="2014" name="PLoS ONE">
        <title>Physiological and genomic features of a novel sulfur-oxidizing gammaproteobacterium belonging to a previously uncultivated symbiotic lineage isolated from a hydrothermal vent.</title>
        <authorList>
            <person name="Nunoura T."/>
            <person name="Takaki Y."/>
            <person name="Kazama H."/>
            <person name="Kakuta J."/>
            <person name="Shimamura S."/>
            <person name="Makita H."/>
            <person name="Hirai M."/>
            <person name="Miyazaki M."/>
            <person name="Takai K."/>
        </authorList>
    </citation>
    <scope>NUCLEOTIDE SEQUENCE [LARGE SCALE GENOMIC DNA]</scope>
    <source>
        <strain evidence="3 4">Hiromi1</strain>
    </source>
</reference>
<dbReference type="Gene3D" id="3.40.50.720">
    <property type="entry name" value="NAD(P)-binding Rossmann-like Domain"/>
    <property type="match status" value="1"/>
</dbReference>
<evidence type="ECO:0000313" key="4">
    <source>
        <dbReference type="Proteomes" id="UP000031631"/>
    </source>
</evidence>
<dbReference type="PANTHER" id="PTHR42901:SF1">
    <property type="entry name" value="ALCOHOL DEHYDROGENASE"/>
    <property type="match status" value="1"/>
</dbReference>
<dbReference type="EMBL" id="AP012273">
    <property type="protein sequence ID" value="BAO45051.1"/>
    <property type="molecule type" value="Genomic_DNA"/>
</dbReference>
<dbReference type="InterPro" id="IPR036291">
    <property type="entry name" value="NAD(P)-bd_dom_sf"/>
</dbReference>
<gene>
    <name evidence="3" type="ORF">TBH_C2139</name>
</gene>
<dbReference type="SUPFAM" id="SSF51735">
    <property type="entry name" value="NAD(P)-binding Rossmann-fold domains"/>
    <property type="match status" value="1"/>
</dbReference>